<name>A0A3P7IZ25_STRVU</name>
<dbReference type="EMBL" id="UYYB01101143">
    <property type="protein sequence ID" value="VDM78151.1"/>
    <property type="molecule type" value="Genomic_DNA"/>
</dbReference>
<dbReference type="Proteomes" id="UP000270094">
    <property type="component" value="Unassembled WGS sequence"/>
</dbReference>
<organism evidence="1 2">
    <name type="scientific">Strongylus vulgaris</name>
    <name type="common">Blood worm</name>
    <dbReference type="NCBI Taxonomy" id="40348"/>
    <lineage>
        <taxon>Eukaryota</taxon>
        <taxon>Metazoa</taxon>
        <taxon>Ecdysozoa</taxon>
        <taxon>Nematoda</taxon>
        <taxon>Chromadorea</taxon>
        <taxon>Rhabditida</taxon>
        <taxon>Rhabditina</taxon>
        <taxon>Rhabditomorpha</taxon>
        <taxon>Strongyloidea</taxon>
        <taxon>Strongylidae</taxon>
        <taxon>Strongylus</taxon>
    </lineage>
</organism>
<dbReference type="AlphaFoldDB" id="A0A3P7IZ25"/>
<evidence type="ECO:0000313" key="2">
    <source>
        <dbReference type="Proteomes" id="UP000270094"/>
    </source>
</evidence>
<proteinExistence type="predicted"/>
<gene>
    <name evidence="1" type="ORF">SVUK_LOCUS13149</name>
</gene>
<evidence type="ECO:0000313" key="1">
    <source>
        <dbReference type="EMBL" id="VDM78151.1"/>
    </source>
</evidence>
<protein>
    <submittedName>
        <fullName evidence="1">Uncharacterized protein</fullName>
    </submittedName>
</protein>
<accession>A0A3P7IZ25</accession>
<reference evidence="1 2" key="1">
    <citation type="submission" date="2018-11" db="EMBL/GenBank/DDBJ databases">
        <authorList>
            <consortium name="Pathogen Informatics"/>
        </authorList>
    </citation>
    <scope>NUCLEOTIDE SEQUENCE [LARGE SCALE GENOMIC DNA]</scope>
</reference>
<sequence>MDDVSPNIEMAECEPAATSEVELTKKPDVVNPSSVILDGYPALSSNPEILVYPKFMRLVGCLIVVPCFPIQFMETSLTAIESQSVCGGS</sequence>
<keyword evidence="2" id="KW-1185">Reference proteome</keyword>